<gene>
    <name evidence="2" type="ORF">VP01_62g5</name>
</gene>
<keyword evidence="1" id="KW-0812">Transmembrane</keyword>
<sequence length="342" mass="38837">MANPTPEDFYIVQNRLAQVENKLAQFQATVPTLLFRTQGRALKLANSASMIIFFFVIINTHLFNLIVFPRGPQVCLIYLAFSFNVTFSPSSFFILFLHFPLSGPLVVSQFLLHYHQCSSLQPHCLPSRTSDVLVSVLQSQRLFVSLTAFCCLSSPLPSLPITSCVPPLTTPYWELLRKPLATTPLKCTCQIDARKEPAQQTDPGLLSLLVTQLWATIGCSSFHRCWDHHPVSIDKTKKQCVIVNQLIYPNGTQLSSIYNYQPKTRKISLSIDKANLYHGKLHSNRQQAFPKGFKLLIKYNNFILSQFCFEKSLTVNEMCYSCVLKLNIFNLILTPPLENQTR</sequence>
<proteinExistence type="predicted"/>
<name>A0A0L6UID8_9BASI</name>
<accession>A0A0L6UID8</accession>
<dbReference type="Proteomes" id="UP000037035">
    <property type="component" value="Unassembled WGS sequence"/>
</dbReference>
<evidence type="ECO:0000313" key="3">
    <source>
        <dbReference type="Proteomes" id="UP000037035"/>
    </source>
</evidence>
<feature type="transmembrane region" description="Helical" evidence="1">
    <location>
        <begin position="48"/>
        <end position="68"/>
    </location>
</feature>
<reference evidence="2 3" key="1">
    <citation type="submission" date="2015-08" db="EMBL/GenBank/DDBJ databases">
        <title>Next Generation Sequencing and Analysis of the Genome of Puccinia sorghi L Schw, the Causal Agent of Maize Common Rust.</title>
        <authorList>
            <person name="Rochi L."/>
            <person name="Burguener G."/>
            <person name="Darino M."/>
            <person name="Turjanski A."/>
            <person name="Kreff E."/>
            <person name="Dieguez M.J."/>
            <person name="Sacco F."/>
        </authorList>
    </citation>
    <scope>NUCLEOTIDE SEQUENCE [LARGE SCALE GENOMIC DNA]</scope>
    <source>
        <strain evidence="2 3">RO10H11247</strain>
    </source>
</reference>
<keyword evidence="1" id="KW-1133">Transmembrane helix</keyword>
<keyword evidence="3" id="KW-1185">Reference proteome</keyword>
<dbReference type="VEuPathDB" id="FungiDB:VP01_62g5"/>
<protein>
    <submittedName>
        <fullName evidence="2">Uncharacterized protein</fullName>
    </submittedName>
</protein>
<keyword evidence="1" id="KW-0472">Membrane</keyword>
<dbReference type="EMBL" id="LAVV01011608">
    <property type="protein sequence ID" value="KNZ47570.1"/>
    <property type="molecule type" value="Genomic_DNA"/>
</dbReference>
<comment type="caution">
    <text evidence="2">The sequence shown here is derived from an EMBL/GenBank/DDBJ whole genome shotgun (WGS) entry which is preliminary data.</text>
</comment>
<dbReference type="AlphaFoldDB" id="A0A0L6UID8"/>
<organism evidence="2 3">
    <name type="scientific">Puccinia sorghi</name>
    <dbReference type="NCBI Taxonomy" id="27349"/>
    <lineage>
        <taxon>Eukaryota</taxon>
        <taxon>Fungi</taxon>
        <taxon>Dikarya</taxon>
        <taxon>Basidiomycota</taxon>
        <taxon>Pucciniomycotina</taxon>
        <taxon>Pucciniomycetes</taxon>
        <taxon>Pucciniales</taxon>
        <taxon>Pucciniaceae</taxon>
        <taxon>Puccinia</taxon>
    </lineage>
</organism>
<evidence type="ECO:0000313" key="2">
    <source>
        <dbReference type="EMBL" id="KNZ47570.1"/>
    </source>
</evidence>
<feature type="transmembrane region" description="Helical" evidence="1">
    <location>
        <begin position="75"/>
        <end position="99"/>
    </location>
</feature>
<evidence type="ECO:0000256" key="1">
    <source>
        <dbReference type="SAM" id="Phobius"/>
    </source>
</evidence>